<gene>
    <name evidence="2" type="ORF">D0Y65_027668</name>
</gene>
<dbReference type="EMBL" id="QZWG01000010">
    <property type="protein sequence ID" value="RZB88284.1"/>
    <property type="molecule type" value="Genomic_DNA"/>
</dbReference>
<keyword evidence="3" id="KW-1185">Reference proteome</keyword>
<comment type="caution">
    <text evidence="2">The sequence shown here is derived from an EMBL/GenBank/DDBJ whole genome shotgun (WGS) entry which is preliminary data.</text>
</comment>
<sequence>MGCGSSLPDRGSRQLGRPNSENGGGQDAKNLRVKLNPMLNLKEDIRTRSRSHQIAIFYVKDVHSNSC</sequence>
<name>A0A445IQP6_GLYSO</name>
<organism evidence="2 3">
    <name type="scientific">Glycine soja</name>
    <name type="common">Wild soybean</name>
    <dbReference type="NCBI Taxonomy" id="3848"/>
    <lineage>
        <taxon>Eukaryota</taxon>
        <taxon>Viridiplantae</taxon>
        <taxon>Streptophyta</taxon>
        <taxon>Embryophyta</taxon>
        <taxon>Tracheophyta</taxon>
        <taxon>Spermatophyta</taxon>
        <taxon>Magnoliopsida</taxon>
        <taxon>eudicotyledons</taxon>
        <taxon>Gunneridae</taxon>
        <taxon>Pentapetalae</taxon>
        <taxon>rosids</taxon>
        <taxon>fabids</taxon>
        <taxon>Fabales</taxon>
        <taxon>Fabaceae</taxon>
        <taxon>Papilionoideae</taxon>
        <taxon>50 kb inversion clade</taxon>
        <taxon>NPAAA clade</taxon>
        <taxon>indigoferoid/millettioid clade</taxon>
        <taxon>Phaseoleae</taxon>
        <taxon>Glycine</taxon>
        <taxon>Glycine subgen. Soja</taxon>
    </lineage>
</organism>
<evidence type="ECO:0000313" key="3">
    <source>
        <dbReference type="Proteomes" id="UP000289340"/>
    </source>
</evidence>
<evidence type="ECO:0000256" key="1">
    <source>
        <dbReference type="SAM" id="MobiDB-lite"/>
    </source>
</evidence>
<accession>A0A445IQP6</accession>
<evidence type="ECO:0000313" key="2">
    <source>
        <dbReference type="EMBL" id="RZB88284.1"/>
    </source>
</evidence>
<feature type="region of interest" description="Disordered" evidence="1">
    <location>
        <begin position="1"/>
        <end position="31"/>
    </location>
</feature>
<protein>
    <submittedName>
        <fullName evidence="2">Uncharacterized protein</fullName>
    </submittedName>
</protein>
<dbReference type="Proteomes" id="UP000289340">
    <property type="component" value="Chromosome 10"/>
</dbReference>
<dbReference type="AlphaFoldDB" id="A0A445IQP6"/>
<proteinExistence type="predicted"/>
<reference evidence="2 3" key="1">
    <citation type="submission" date="2018-09" db="EMBL/GenBank/DDBJ databases">
        <title>A high-quality reference genome of wild soybean provides a powerful tool to mine soybean genomes.</title>
        <authorList>
            <person name="Xie M."/>
            <person name="Chung C.Y.L."/>
            <person name="Li M.-W."/>
            <person name="Wong F.-L."/>
            <person name="Chan T.-F."/>
            <person name="Lam H.-M."/>
        </authorList>
    </citation>
    <scope>NUCLEOTIDE SEQUENCE [LARGE SCALE GENOMIC DNA]</scope>
    <source>
        <strain evidence="3">cv. W05</strain>
        <tissue evidence="2">Hypocotyl of etiolated seedlings</tissue>
    </source>
</reference>